<keyword evidence="1" id="KW-0472">Membrane</keyword>
<feature type="transmembrane region" description="Helical" evidence="1">
    <location>
        <begin position="36"/>
        <end position="52"/>
    </location>
</feature>
<dbReference type="Pfam" id="PF10658">
    <property type="entry name" value="DUF2484"/>
    <property type="match status" value="1"/>
</dbReference>
<keyword evidence="1" id="KW-1133">Transmembrane helix</keyword>
<evidence type="ECO:0000256" key="1">
    <source>
        <dbReference type="SAM" id="Phobius"/>
    </source>
</evidence>
<protein>
    <recommendedName>
        <fullName evidence="4">DUF2484 family protein</fullName>
    </recommendedName>
</protein>
<proteinExistence type="predicted"/>
<feature type="transmembrane region" description="Helical" evidence="1">
    <location>
        <begin position="58"/>
        <end position="78"/>
    </location>
</feature>
<gene>
    <name evidence="2" type="ORF">SAMN04488003_101447</name>
</gene>
<dbReference type="Proteomes" id="UP000199585">
    <property type="component" value="Unassembled WGS sequence"/>
</dbReference>
<reference evidence="2 3" key="1">
    <citation type="submission" date="2016-10" db="EMBL/GenBank/DDBJ databases">
        <authorList>
            <person name="de Groot N.N."/>
        </authorList>
    </citation>
    <scope>NUCLEOTIDE SEQUENCE [LARGE SCALE GENOMIC DNA]</scope>
    <source>
        <strain evidence="2 3">DSM 16213</strain>
    </source>
</reference>
<name>A0A1H7Z7M9_9RHOB</name>
<sequence length="90" mass="9764">MDDAGISLPLVMALVWLIAANVAAMLPGRNQHRRRAMALLAVGLPLLVWLTVDQGPLLGLLFFAGGASVLRYPLLHLLRWLRGVTRGRAA</sequence>
<keyword evidence="3" id="KW-1185">Reference proteome</keyword>
<dbReference type="EMBL" id="FOCI01000001">
    <property type="protein sequence ID" value="SEM53467.1"/>
    <property type="molecule type" value="Genomic_DNA"/>
</dbReference>
<accession>A0A1H7Z7M9</accession>
<evidence type="ECO:0000313" key="3">
    <source>
        <dbReference type="Proteomes" id="UP000199585"/>
    </source>
</evidence>
<dbReference type="InterPro" id="IPR018919">
    <property type="entry name" value="DUF2484"/>
</dbReference>
<evidence type="ECO:0000313" key="2">
    <source>
        <dbReference type="EMBL" id="SEM53467.1"/>
    </source>
</evidence>
<evidence type="ECO:0008006" key="4">
    <source>
        <dbReference type="Google" id="ProtNLM"/>
    </source>
</evidence>
<feature type="transmembrane region" description="Helical" evidence="1">
    <location>
        <begin position="6"/>
        <end position="24"/>
    </location>
</feature>
<dbReference type="STRING" id="245187.SAMN04488003_101447"/>
<keyword evidence="1" id="KW-0812">Transmembrane</keyword>
<dbReference type="RefSeq" id="WP_245731216.1">
    <property type="nucleotide sequence ID" value="NZ_FOCI01000001.1"/>
</dbReference>
<organism evidence="2 3">
    <name type="scientific">Loktanella fryxellensis</name>
    <dbReference type="NCBI Taxonomy" id="245187"/>
    <lineage>
        <taxon>Bacteria</taxon>
        <taxon>Pseudomonadati</taxon>
        <taxon>Pseudomonadota</taxon>
        <taxon>Alphaproteobacteria</taxon>
        <taxon>Rhodobacterales</taxon>
        <taxon>Roseobacteraceae</taxon>
        <taxon>Loktanella</taxon>
    </lineage>
</organism>
<dbReference type="AlphaFoldDB" id="A0A1H7Z7M9"/>